<organism evidence="1 2">
    <name type="scientific">Acinetobacter lactucae</name>
    <dbReference type="NCBI Taxonomy" id="1785128"/>
    <lineage>
        <taxon>Bacteria</taxon>
        <taxon>Pseudomonadati</taxon>
        <taxon>Pseudomonadota</taxon>
        <taxon>Gammaproteobacteria</taxon>
        <taxon>Moraxellales</taxon>
        <taxon>Moraxellaceae</taxon>
        <taxon>Acinetobacter</taxon>
        <taxon>Acinetobacter calcoaceticus/baumannii complex</taxon>
    </lineage>
</organism>
<dbReference type="EMBL" id="RFES01000005">
    <property type="protein sequence ID" value="RSO57538.1"/>
    <property type="molecule type" value="Genomic_DNA"/>
</dbReference>
<dbReference type="AlphaFoldDB" id="A0A3R9QGK5"/>
<name>A0A3R9QGK5_9GAMM</name>
<evidence type="ECO:0000313" key="2">
    <source>
        <dbReference type="Proteomes" id="UP000276905"/>
    </source>
</evidence>
<dbReference type="Proteomes" id="UP000276905">
    <property type="component" value="Unassembled WGS sequence"/>
</dbReference>
<dbReference type="RefSeq" id="WP_125698859.1">
    <property type="nucleotide sequence ID" value="NZ_RFES01000005.1"/>
</dbReference>
<gene>
    <name evidence="1" type="ORF">EA756_08575</name>
</gene>
<sequence>MTDVYDTCEAELQQIKSSNIKKTTEQFIREARLIHGDRYSYDLVEYKSRKTSVKILCHKHGVFSQLPRFHLEGKKCRKCSLEEQDSKARSTFLGTDGYIEKAKEKHGNTYDYSKVNYQGRRSTIIILCKKHGEFTQRADYHLSGNGCPYCSGRKLNLKFFIERANQVHSNKYDYSLANYQGVNNRILIKCGIHGAFEQTPDSHLKGSGCPNCVAGFSSYIKEHYLQLSKRHGSEATLYLIRCFNSEEEFFKVGITFRTLEARFTSSRMPYNYEVLETCTDSADYIWTMEKRVHRLLREYSYCPKISFKGQTECFSEIPPKILDLVAKIKSTPQMQLIA</sequence>
<reference evidence="1 2" key="1">
    <citation type="submission" date="2018-10" db="EMBL/GenBank/DDBJ databases">
        <title>GWAS and RNA-Seq identify cryptic mechanisms of antimicrobial resistance in Acinetobacter baumannii.</title>
        <authorList>
            <person name="Sahl J.W."/>
        </authorList>
    </citation>
    <scope>NUCLEOTIDE SEQUENCE [LARGE SCALE GENOMIC DNA]</scope>
    <source>
        <strain evidence="1 2">TG41018</strain>
    </source>
</reference>
<comment type="caution">
    <text evidence="1">The sequence shown here is derived from an EMBL/GenBank/DDBJ whole genome shotgun (WGS) entry which is preliminary data.</text>
</comment>
<protein>
    <recommendedName>
        <fullName evidence="3">GIY-YIG nuclease family protein</fullName>
    </recommendedName>
</protein>
<proteinExistence type="predicted"/>
<accession>A0A3R9QGK5</accession>
<evidence type="ECO:0008006" key="3">
    <source>
        <dbReference type="Google" id="ProtNLM"/>
    </source>
</evidence>
<evidence type="ECO:0000313" key="1">
    <source>
        <dbReference type="EMBL" id="RSO57538.1"/>
    </source>
</evidence>